<evidence type="ECO:0000259" key="10">
    <source>
        <dbReference type="PROSITE" id="PS51545"/>
    </source>
</evidence>
<dbReference type="InterPro" id="IPR057756">
    <property type="entry name" value="PI3-kinase_type3/VPS34_cat"/>
</dbReference>
<dbReference type="GO" id="GO:0005524">
    <property type="term" value="F:ATP binding"/>
    <property type="evidence" value="ECO:0007669"/>
    <property type="project" value="UniProtKB-UniRule"/>
</dbReference>
<dbReference type="GO" id="GO:0000045">
    <property type="term" value="P:autophagosome assembly"/>
    <property type="evidence" value="ECO:0007669"/>
    <property type="project" value="TreeGrafter"/>
</dbReference>
<name>A0A061H6Q6_9BASI</name>
<evidence type="ECO:0000259" key="11">
    <source>
        <dbReference type="PROSITE" id="PS51547"/>
    </source>
</evidence>
<evidence type="ECO:0000256" key="1">
    <source>
        <dbReference type="ARBA" id="ARBA00006209"/>
    </source>
</evidence>
<dbReference type="HOGENOM" id="CLU_004869_0_0_1"/>
<feature type="compositionally biased region" description="Low complexity" evidence="8">
    <location>
        <begin position="452"/>
        <end position="468"/>
    </location>
</feature>
<dbReference type="Pfam" id="PF00613">
    <property type="entry name" value="PI3Ka"/>
    <property type="match status" value="1"/>
</dbReference>
<dbReference type="InterPro" id="IPR035892">
    <property type="entry name" value="C2_domain_sf"/>
</dbReference>
<dbReference type="InterPro" id="IPR001263">
    <property type="entry name" value="PI3K_accessory_dom"/>
</dbReference>
<proteinExistence type="inferred from homology"/>
<dbReference type="PROSITE" id="PS00916">
    <property type="entry name" value="PI3_4_KINASE_2"/>
    <property type="match status" value="1"/>
</dbReference>
<comment type="similarity">
    <text evidence="1">Belongs to the PI3/PI4-kinase family. Type III PI4K subfamily.</text>
</comment>
<dbReference type="SUPFAM" id="SSF49562">
    <property type="entry name" value="C2 domain (Calcium/lipid-binding domain, CaLB)"/>
    <property type="match status" value="1"/>
</dbReference>
<dbReference type="Gene3D" id="1.25.40.70">
    <property type="entry name" value="Phosphatidylinositol 3-kinase, accessory domain (PIK)"/>
    <property type="match status" value="1"/>
</dbReference>
<gene>
    <name evidence="12" type="ORF">PFL1_06221</name>
</gene>
<dbReference type="InterPro" id="IPR018936">
    <property type="entry name" value="PI3/4_kinase_CS"/>
</dbReference>
<dbReference type="GO" id="GO:0005768">
    <property type="term" value="C:endosome"/>
    <property type="evidence" value="ECO:0007669"/>
    <property type="project" value="TreeGrafter"/>
</dbReference>
<evidence type="ECO:0000256" key="4">
    <source>
        <dbReference type="ARBA" id="ARBA00022777"/>
    </source>
</evidence>
<keyword evidence="4 7" id="KW-0418">Kinase</keyword>
<feature type="domain" description="PIK helical" evidence="10">
    <location>
        <begin position="323"/>
        <end position="554"/>
    </location>
</feature>
<dbReference type="GO" id="GO:0016303">
    <property type="term" value="F:1-phosphatidylinositol-3-kinase activity"/>
    <property type="evidence" value="ECO:0007669"/>
    <property type="project" value="UniProtKB-UniRule"/>
</dbReference>
<feature type="compositionally biased region" description="Basic and acidic residues" evidence="8">
    <location>
        <begin position="469"/>
        <end position="479"/>
    </location>
</feature>
<dbReference type="CDD" id="cd00870">
    <property type="entry name" value="PI3Ka_III"/>
    <property type="match status" value="1"/>
</dbReference>
<dbReference type="PIRSF" id="PIRSF000587">
    <property type="entry name" value="PI3K_Vps34"/>
    <property type="match status" value="1"/>
</dbReference>
<dbReference type="eggNOG" id="KOG0906">
    <property type="taxonomic scope" value="Eukaryota"/>
</dbReference>
<dbReference type="KEGG" id="pfp:PFL1_06221"/>
<dbReference type="CDD" id="cd00896">
    <property type="entry name" value="PI3Kc_III"/>
    <property type="match status" value="1"/>
</dbReference>
<dbReference type="Gene3D" id="1.10.1070.11">
    <property type="entry name" value="Phosphatidylinositol 3-/4-kinase, catalytic domain"/>
    <property type="match status" value="1"/>
</dbReference>
<keyword evidence="3 7" id="KW-0547">Nucleotide-binding</keyword>
<dbReference type="EMBL" id="KE361646">
    <property type="protein sequence ID" value="EPQ26286.1"/>
    <property type="molecule type" value="Genomic_DNA"/>
</dbReference>
<reference evidence="12 13" key="1">
    <citation type="journal article" date="2013" name="Plant Cell">
        <title>The transition from a phytopathogenic smut ancestor to an anamorphic biocontrol agent deciphered by comparative whole-genome analysis.</title>
        <authorList>
            <person name="Lefebvre F."/>
            <person name="Joly D.L."/>
            <person name="Labbe C."/>
            <person name="Teichmann B."/>
            <person name="Linning R."/>
            <person name="Belzile F."/>
            <person name="Bakkeren G."/>
            <person name="Belanger R.R."/>
        </authorList>
    </citation>
    <scope>NUCLEOTIDE SEQUENCE [LARGE SCALE GENOMIC DNA]</scope>
    <source>
        <strain evidence="12 13">PF-1</strain>
    </source>
</reference>
<dbReference type="CDD" id="cd08397">
    <property type="entry name" value="C2_PI3K_class_III"/>
    <property type="match status" value="1"/>
</dbReference>
<dbReference type="PANTHER" id="PTHR10048:SF7">
    <property type="entry name" value="PHOSPHATIDYLINOSITOL 3-KINASE CATALYTIC SUBUNIT TYPE 3"/>
    <property type="match status" value="1"/>
</dbReference>
<dbReference type="SUPFAM" id="SSF56112">
    <property type="entry name" value="Protein kinase-like (PK-like)"/>
    <property type="match status" value="1"/>
</dbReference>
<dbReference type="SMART" id="SM00142">
    <property type="entry name" value="PI3K_C2"/>
    <property type="match status" value="1"/>
</dbReference>
<feature type="domain" description="C2 PI3K-type" evidence="11">
    <location>
        <begin position="14"/>
        <end position="185"/>
    </location>
</feature>
<evidence type="ECO:0000256" key="2">
    <source>
        <dbReference type="ARBA" id="ARBA00022679"/>
    </source>
</evidence>
<evidence type="ECO:0000256" key="7">
    <source>
        <dbReference type="PIRNR" id="PIRNR000587"/>
    </source>
</evidence>
<dbReference type="PROSITE" id="PS51547">
    <property type="entry name" value="C2_PI3K"/>
    <property type="match status" value="1"/>
</dbReference>
<dbReference type="RefSeq" id="XP_007881950.1">
    <property type="nucleotide sequence ID" value="XM_007883759.1"/>
</dbReference>
<dbReference type="OrthoDB" id="67688at2759"/>
<dbReference type="SMART" id="SM00146">
    <property type="entry name" value="PI3Kc"/>
    <property type="match status" value="1"/>
</dbReference>
<protein>
    <recommendedName>
        <fullName evidence="7">Phosphatidylinositol 3-kinase VPS34</fullName>
        <ecNumber evidence="7">2.7.1.137</ecNumber>
    </recommendedName>
</protein>
<evidence type="ECO:0000313" key="12">
    <source>
        <dbReference type="EMBL" id="EPQ26286.1"/>
    </source>
</evidence>
<dbReference type="AlphaFoldDB" id="A0A061H6Q6"/>
<dbReference type="InterPro" id="IPR036940">
    <property type="entry name" value="PI3/4_kinase_cat_sf"/>
</dbReference>
<dbReference type="Gene3D" id="2.60.40.150">
    <property type="entry name" value="C2 domain"/>
    <property type="match status" value="1"/>
</dbReference>
<keyword evidence="5 7" id="KW-0067">ATP-binding</keyword>
<dbReference type="InterPro" id="IPR000403">
    <property type="entry name" value="PI3/4_kinase_cat_dom"/>
</dbReference>
<dbReference type="InterPro" id="IPR016024">
    <property type="entry name" value="ARM-type_fold"/>
</dbReference>
<accession>A0A061H6Q6</accession>
<dbReference type="InterPro" id="IPR042236">
    <property type="entry name" value="PI3K_accessory_sf"/>
</dbReference>
<dbReference type="GO" id="GO:0005777">
    <property type="term" value="C:peroxisome"/>
    <property type="evidence" value="ECO:0007669"/>
    <property type="project" value="TreeGrafter"/>
</dbReference>
<feature type="domain" description="PI3K/PI4K catalytic" evidence="9">
    <location>
        <begin position="703"/>
        <end position="972"/>
    </location>
</feature>
<dbReference type="GO" id="GO:0000407">
    <property type="term" value="C:phagophore assembly site"/>
    <property type="evidence" value="ECO:0007669"/>
    <property type="project" value="TreeGrafter"/>
</dbReference>
<dbReference type="GO" id="GO:0034271">
    <property type="term" value="C:phosphatidylinositol 3-kinase complex, class III, type I"/>
    <property type="evidence" value="ECO:0007669"/>
    <property type="project" value="TreeGrafter"/>
</dbReference>
<evidence type="ECO:0000313" key="13">
    <source>
        <dbReference type="Proteomes" id="UP000053664"/>
    </source>
</evidence>
<dbReference type="InterPro" id="IPR011009">
    <property type="entry name" value="Kinase-like_dom_sf"/>
</dbReference>
<evidence type="ECO:0000256" key="6">
    <source>
        <dbReference type="ARBA" id="ARBA00023985"/>
    </source>
</evidence>
<dbReference type="PROSITE" id="PS50290">
    <property type="entry name" value="PI3_4_KINASE_3"/>
    <property type="match status" value="1"/>
</dbReference>
<dbReference type="GO" id="GO:0034272">
    <property type="term" value="C:phosphatidylinositol 3-kinase complex, class III, type II"/>
    <property type="evidence" value="ECO:0007669"/>
    <property type="project" value="TreeGrafter"/>
</dbReference>
<feature type="region of interest" description="Disordered" evidence="8">
    <location>
        <begin position="452"/>
        <end position="479"/>
    </location>
</feature>
<dbReference type="InterPro" id="IPR002420">
    <property type="entry name" value="PI3K-type_C2_dom"/>
</dbReference>
<dbReference type="Pfam" id="PF00792">
    <property type="entry name" value="PI3K_C2"/>
    <property type="match status" value="1"/>
</dbReference>
<evidence type="ECO:0000256" key="5">
    <source>
        <dbReference type="ARBA" id="ARBA00022840"/>
    </source>
</evidence>
<comment type="catalytic activity">
    <reaction evidence="6">
        <text>a 1,2-diacyl-sn-glycero-3-phospho-(1D-myo-inositol) + ATP = a 1,2-diacyl-sn-glycero-3-phospho-(1D-myo-inositol-3-phosphate) + ADP + H(+)</text>
        <dbReference type="Rhea" id="RHEA:12709"/>
        <dbReference type="ChEBI" id="CHEBI:15378"/>
        <dbReference type="ChEBI" id="CHEBI:30616"/>
        <dbReference type="ChEBI" id="CHEBI:57880"/>
        <dbReference type="ChEBI" id="CHEBI:58088"/>
        <dbReference type="ChEBI" id="CHEBI:456216"/>
        <dbReference type="EC" id="2.7.1.137"/>
    </reaction>
    <physiologicalReaction direction="left-to-right" evidence="6">
        <dbReference type="Rhea" id="RHEA:12710"/>
    </physiologicalReaction>
</comment>
<dbReference type="Gene3D" id="3.30.1010.10">
    <property type="entry name" value="Phosphatidylinositol 3-kinase Catalytic Subunit, Chain A, domain 4"/>
    <property type="match status" value="1"/>
</dbReference>
<dbReference type="Proteomes" id="UP000053664">
    <property type="component" value="Unassembled WGS sequence"/>
</dbReference>
<dbReference type="InterPro" id="IPR015433">
    <property type="entry name" value="PI3/4_kinase"/>
</dbReference>
<dbReference type="EC" id="2.7.1.137" evidence="7"/>
<sequence>MDRDFYSFARITDLNLNLTFRISSLQGSLPRLSRLEQLHRPHARNWGVHRADYPDLYVECRLYSDNKPLSLPVKTAYRHFRNNHVWSEWITLPYKLSDLPLNAQLAFTVYDVAASATTRVVGGTTFRLFSKKGTLKKAQQRLYLWQGAEGDGSAETSTPSKVGSVQDEMGRLEKLIKKHERGDLPHIDWLDKAAYRQIEKIHKLESETSDNLFLYIDMPRFDLPVVYCEHEAAAAPNASAYSAGPSTTTTAAAAVPAAAASSGGTVASTSPSAPGAAAAAALGDEDGIGSGLFTIFDPDIARENPVEAKHRRLVRSHRSGPLDRELKPNAAVRDELNEILSYPPTRVLTSAEMDRIWSFRFYLTRDPKGLTKFLKSVVWSDAGEAKQATEVLLPMWSEPVLDDALELLGPTFRDPRVRAYAVRQLERASDEELNLYLLQLVQAIRFEAGASAAPGSATAPSDGAATASTRDRDRDRERRSLLASRHGALGGAGSFAGSGSASTSDDSGLADFLIRRGLRSAVLGNNLYWYLVVECDDKATGKLFRRVKSRFMERLGAIEGGDERKEVLRRQAELIATLSQRAKELRSSRDPRPKKIDKLRAMIADPKNGLSRFDPPLPLPLDAEVLVTGIVVERSTIFKSSLLPLRLSFTRATEAELRAASAGSGSAGGSRHGVVVEEGEQYEDGERATSSVTDLGVATAGGAAPSVPASAGSGAPPAAPSASPAAAEYGLIFKNGDDLRQDQLVIQLFTLMDRLLRNENLDLKITPYKVLATGAVDGMVQFVESSTIAGIVSEYGGSLLNYLRHHHPDDEAVATYKVKPAVLDTFIRSCAGYCVVTYLLGVGDRHLDNLLLSPSGHFFHVDFGYILGRDPKPFPPPVKLCKEMIDAMGGPHSPHYARFKGLCYTAFSILRKSSNLILNLIALMVDANVPDIKLEPDKAVGKVQEKFALHLTEADAIRLFEALLNETNYFSSVLDRLHDMAQYFRQ</sequence>
<dbReference type="GeneID" id="19320299"/>
<evidence type="ECO:0000259" key="9">
    <source>
        <dbReference type="PROSITE" id="PS50290"/>
    </source>
</evidence>
<dbReference type="SUPFAM" id="SSF48371">
    <property type="entry name" value="ARM repeat"/>
    <property type="match status" value="1"/>
</dbReference>
<keyword evidence="2 7" id="KW-0808">Transferase</keyword>
<dbReference type="SMART" id="SM00145">
    <property type="entry name" value="PI3Ka"/>
    <property type="match status" value="1"/>
</dbReference>
<dbReference type="InterPro" id="IPR008290">
    <property type="entry name" value="PI3K_Vps34"/>
</dbReference>
<dbReference type="FunFam" id="1.10.1070.11:FF:000002">
    <property type="entry name" value="Phosphatidylinositol 3-kinase catalytic subunit type 3"/>
    <property type="match status" value="1"/>
</dbReference>
<dbReference type="PROSITE" id="PS51545">
    <property type="entry name" value="PIK_HELICAL"/>
    <property type="match status" value="1"/>
</dbReference>
<evidence type="ECO:0000256" key="8">
    <source>
        <dbReference type="SAM" id="MobiDB-lite"/>
    </source>
</evidence>
<organism evidence="12 13">
    <name type="scientific">Pseudozyma flocculosa PF-1</name>
    <dbReference type="NCBI Taxonomy" id="1277687"/>
    <lineage>
        <taxon>Eukaryota</taxon>
        <taxon>Fungi</taxon>
        <taxon>Dikarya</taxon>
        <taxon>Basidiomycota</taxon>
        <taxon>Ustilaginomycotina</taxon>
        <taxon>Ustilaginomycetes</taxon>
        <taxon>Ustilaginales</taxon>
        <taxon>Ustilaginaceae</taxon>
        <taxon>Pseudozyma</taxon>
    </lineage>
</organism>
<dbReference type="GO" id="GO:0048015">
    <property type="term" value="P:phosphatidylinositol-mediated signaling"/>
    <property type="evidence" value="ECO:0007669"/>
    <property type="project" value="TreeGrafter"/>
</dbReference>
<dbReference type="PROSITE" id="PS00915">
    <property type="entry name" value="PI3_4_KINASE_1"/>
    <property type="match status" value="1"/>
</dbReference>
<dbReference type="Pfam" id="PF00454">
    <property type="entry name" value="PI3_PI4_kinase"/>
    <property type="match status" value="1"/>
</dbReference>
<dbReference type="GO" id="GO:0006897">
    <property type="term" value="P:endocytosis"/>
    <property type="evidence" value="ECO:0007669"/>
    <property type="project" value="TreeGrafter"/>
</dbReference>
<evidence type="ECO:0000256" key="3">
    <source>
        <dbReference type="ARBA" id="ARBA00022741"/>
    </source>
</evidence>
<dbReference type="PANTHER" id="PTHR10048">
    <property type="entry name" value="PHOSPHATIDYLINOSITOL KINASE"/>
    <property type="match status" value="1"/>
</dbReference>